<evidence type="ECO:0000313" key="2">
    <source>
        <dbReference type="EMBL" id="HIP84892.1"/>
    </source>
</evidence>
<name>A0A833E256_9EURY</name>
<reference evidence="2" key="1">
    <citation type="journal article" date="2020" name="ISME J.">
        <title>Gammaproteobacteria mediating utilization of methyl-, sulfur- and petroleum organic compounds in deep ocean hydrothermal plumes.</title>
        <authorList>
            <person name="Zhou Z."/>
            <person name="Liu Y."/>
            <person name="Pan J."/>
            <person name="Cron B.R."/>
            <person name="Toner B.M."/>
            <person name="Anantharaman K."/>
            <person name="Breier J.A."/>
            <person name="Dick G.J."/>
            <person name="Li M."/>
        </authorList>
    </citation>
    <scope>NUCLEOTIDE SEQUENCE</scope>
    <source>
        <strain evidence="2">SZUA-1453</strain>
    </source>
</reference>
<dbReference type="InterPro" id="IPR006675">
    <property type="entry name" value="HDIG_dom"/>
</dbReference>
<proteinExistence type="predicted"/>
<dbReference type="Proteomes" id="UP000643554">
    <property type="component" value="Unassembled WGS sequence"/>
</dbReference>
<sequence>MEELLKRIYEALNREDIYNLELSKIFPYIENSKFREYYSLLSTLCSKKVVMHCLAVSLYTYEVGLKLKNRGHNIDLDLAVFGALLHDIGRSRTHTIKHGVEGAKIVREHNLDERLALIVERHIGGGITKKEAAELGLPPRDYIPRTLEEKLVAHCDNLTSGTKRVDINFVVEKYKGKLSCDSIDHPVITRIVKLNNEIISLLLEEDTSHVQGYVEGQHTKGHT</sequence>
<evidence type="ECO:0000313" key="3">
    <source>
        <dbReference type="Proteomes" id="UP000643554"/>
    </source>
</evidence>
<dbReference type="CDD" id="cd00077">
    <property type="entry name" value="HDc"/>
    <property type="match status" value="1"/>
</dbReference>
<feature type="domain" description="HD" evidence="1">
    <location>
        <begin position="49"/>
        <end position="161"/>
    </location>
</feature>
<dbReference type="Pfam" id="PF01966">
    <property type="entry name" value="HD"/>
    <property type="match status" value="1"/>
</dbReference>
<dbReference type="InterPro" id="IPR004454">
    <property type="entry name" value="HD-related"/>
</dbReference>
<dbReference type="NCBIfam" id="TIGR00277">
    <property type="entry name" value="HDIG"/>
    <property type="match status" value="1"/>
</dbReference>
<dbReference type="AlphaFoldDB" id="A0A833E256"/>
<dbReference type="SUPFAM" id="SSF109604">
    <property type="entry name" value="HD-domain/PDEase-like"/>
    <property type="match status" value="1"/>
</dbReference>
<evidence type="ECO:0000259" key="1">
    <source>
        <dbReference type="PROSITE" id="PS51831"/>
    </source>
</evidence>
<dbReference type="NCBIfam" id="TIGR00295">
    <property type="entry name" value="TIGR00295 family protein"/>
    <property type="match status" value="1"/>
</dbReference>
<dbReference type="SMART" id="SM00471">
    <property type="entry name" value="HDc"/>
    <property type="match status" value="1"/>
</dbReference>
<dbReference type="InterPro" id="IPR006674">
    <property type="entry name" value="HD_domain"/>
</dbReference>
<accession>A0A833E256</accession>
<dbReference type="Gene3D" id="1.10.3210.10">
    <property type="entry name" value="Hypothetical protein af1432"/>
    <property type="match status" value="1"/>
</dbReference>
<gene>
    <name evidence="2" type="ORF">EYH15_05325</name>
</gene>
<dbReference type="PANTHER" id="PTHR38659:SF2">
    <property type="entry name" value="HDIG DOMAIN PROTEIN"/>
    <property type="match status" value="1"/>
</dbReference>
<comment type="caution">
    <text evidence="2">The sequence shown here is derived from an EMBL/GenBank/DDBJ whole genome shotgun (WGS) entry which is preliminary data.</text>
</comment>
<dbReference type="PANTHER" id="PTHR38659">
    <property type="entry name" value="METAL-DEPENDENT PHOSPHOHYDROLASE"/>
    <property type="match status" value="1"/>
</dbReference>
<dbReference type="InterPro" id="IPR003607">
    <property type="entry name" value="HD/PDEase_dom"/>
</dbReference>
<dbReference type="EMBL" id="DQUI01000087">
    <property type="protein sequence ID" value="HIP84892.1"/>
    <property type="molecule type" value="Genomic_DNA"/>
</dbReference>
<organism evidence="2 3">
    <name type="scientific">Methanothermococcus okinawensis</name>
    <dbReference type="NCBI Taxonomy" id="155863"/>
    <lineage>
        <taxon>Archaea</taxon>
        <taxon>Methanobacteriati</taxon>
        <taxon>Methanobacteriota</taxon>
        <taxon>Methanomada group</taxon>
        <taxon>Methanococci</taxon>
        <taxon>Methanococcales</taxon>
        <taxon>Methanococcaceae</taxon>
        <taxon>Methanothermococcus</taxon>
    </lineage>
</organism>
<protein>
    <submittedName>
        <fullName evidence="2">TIGR00295 family protein</fullName>
    </submittedName>
</protein>
<dbReference type="PROSITE" id="PS51831">
    <property type="entry name" value="HD"/>
    <property type="match status" value="1"/>
</dbReference>